<name>A0AAF0DL88_9EURO</name>
<dbReference type="AlphaFoldDB" id="A0AAF0DL88"/>
<keyword evidence="2" id="KW-1185">Reference proteome</keyword>
<evidence type="ECO:0000313" key="2">
    <source>
        <dbReference type="Proteomes" id="UP001219355"/>
    </source>
</evidence>
<sequence length="130" mass="14350">MAIQPITGVSEQRLATYGGTVRITHPPTASLSSLLSAYSKLLLLLTNYATIQATTFLASGLVTIFMPHWKPSEPEKLLSKSDIPRNLSCSQPIRSTHLVRGERSSDNAVPALADRLFDILREERRKFGIT</sequence>
<organism evidence="1 2">
    <name type="scientific">Emydomyces testavorans</name>
    <dbReference type="NCBI Taxonomy" id="2070801"/>
    <lineage>
        <taxon>Eukaryota</taxon>
        <taxon>Fungi</taxon>
        <taxon>Dikarya</taxon>
        <taxon>Ascomycota</taxon>
        <taxon>Pezizomycotina</taxon>
        <taxon>Eurotiomycetes</taxon>
        <taxon>Eurotiomycetidae</taxon>
        <taxon>Onygenales</taxon>
        <taxon>Nannizziopsiaceae</taxon>
        <taxon>Emydomyces</taxon>
    </lineage>
</organism>
<reference evidence="1" key="1">
    <citation type="submission" date="2023-03" db="EMBL/GenBank/DDBJ databases">
        <title>Emydomyces testavorans Genome Sequence.</title>
        <authorList>
            <person name="Hoyer L."/>
        </authorList>
    </citation>
    <scope>NUCLEOTIDE SEQUENCE</scope>
    <source>
        <strain evidence="1">16-2883</strain>
    </source>
</reference>
<dbReference type="EMBL" id="CP120629">
    <property type="protein sequence ID" value="WEW60233.1"/>
    <property type="molecule type" value="Genomic_DNA"/>
</dbReference>
<proteinExistence type="predicted"/>
<evidence type="ECO:0000313" key="1">
    <source>
        <dbReference type="EMBL" id="WEW60233.1"/>
    </source>
</evidence>
<dbReference type="Proteomes" id="UP001219355">
    <property type="component" value="Chromosome 3"/>
</dbReference>
<gene>
    <name evidence="1" type="ORF">PRK78_005718</name>
</gene>
<protein>
    <submittedName>
        <fullName evidence="1">Uncharacterized protein</fullName>
    </submittedName>
</protein>
<accession>A0AAF0DL88</accession>